<sequence length="394" mass="45597">MSEYVTIRKQRALSLDDVTELADTDDYQSVDTELNSSSNSMPNDTTTVCEELTDLKMKLDQMKMELDGANIEIESLSLENQELKAELAKAKTTIDAFKKLDYNQSMTPTFLNKNKTKSAKKHAKSTSKSVKICKKRIEFQSNQVEEREAEEANKHINIETDQVKVNKEKPTQETRAKAIERKPTKCKRQIVILSTESRSLQLAEESLTYGKLCHYLKPNAGAIELFNGIEKKLEHFTMEDYCIVIIGESDFTTTKDYNNLIENIKNELSKVQHTNVILCVPTFKVKRNVYLFNQRIESFNSILYSSNQQYEYAFVLDSNQNLSYSSSMFDIKTGHINDRGLKTIFNDIAYSIKRIDENYKISDTIQQNYKKGTIPYYFNKMTEETRNSFRRQSE</sequence>
<keyword evidence="1" id="KW-0175">Coiled coil</keyword>
<dbReference type="EMBL" id="JAHIBW010000027">
    <property type="protein sequence ID" value="KAG7297046.1"/>
    <property type="molecule type" value="Genomic_DNA"/>
</dbReference>
<evidence type="ECO:0000313" key="3">
    <source>
        <dbReference type="Proteomes" id="UP000823941"/>
    </source>
</evidence>
<evidence type="ECO:0000256" key="1">
    <source>
        <dbReference type="SAM" id="Coils"/>
    </source>
</evidence>
<gene>
    <name evidence="2" type="ORF">JYU34_019978</name>
</gene>
<accession>A0ABQ7PVU3</accession>
<comment type="caution">
    <text evidence="2">The sequence shown here is derived from an EMBL/GenBank/DDBJ whole genome shotgun (WGS) entry which is preliminary data.</text>
</comment>
<organism evidence="2 3">
    <name type="scientific">Plutella xylostella</name>
    <name type="common">Diamondback moth</name>
    <name type="synonym">Plutella maculipennis</name>
    <dbReference type="NCBI Taxonomy" id="51655"/>
    <lineage>
        <taxon>Eukaryota</taxon>
        <taxon>Metazoa</taxon>
        <taxon>Ecdysozoa</taxon>
        <taxon>Arthropoda</taxon>
        <taxon>Hexapoda</taxon>
        <taxon>Insecta</taxon>
        <taxon>Pterygota</taxon>
        <taxon>Neoptera</taxon>
        <taxon>Endopterygota</taxon>
        <taxon>Lepidoptera</taxon>
        <taxon>Glossata</taxon>
        <taxon>Ditrysia</taxon>
        <taxon>Yponomeutoidea</taxon>
        <taxon>Plutellidae</taxon>
        <taxon>Plutella</taxon>
    </lineage>
</organism>
<feature type="coiled-coil region" evidence="1">
    <location>
        <begin position="52"/>
        <end position="100"/>
    </location>
</feature>
<dbReference type="Proteomes" id="UP000823941">
    <property type="component" value="Chromosome 27"/>
</dbReference>
<evidence type="ECO:0000313" key="2">
    <source>
        <dbReference type="EMBL" id="KAG7297046.1"/>
    </source>
</evidence>
<proteinExistence type="predicted"/>
<reference evidence="2 3" key="1">
    <citation type="submission" date="2021-06" db="EMBL/GenBank/DDBJ databases">
        <title>A haploid diamondback moth (Plutella xylostella L.) genome assembly resolves 31 chromosomes and identifies a diamide resistance mutation.</title>
        <authorList>
            <person name="Ward C.M."/>
            <person name="Perry K.D."/>
            <person name="Baker G."/>
            <person name="Powis K."/>
            <person name="Heckel D.G."/>
            <person name="Baxter S.W."/>
        </authorList>
    </citation>
    <scope>NUCLEOTIDE SEQUENCE [LARGE SCALE GENOMIC DNA]</scope>
    <source>
        <strain evidence="2 3">LV</strain>
        <tissue evidence="2">Single pupa</tissue>
    </source>
</reference>
<protein>
    <submittedName>
        <fullName evidence="2">Uncharacterized protein</fullName>
    </submittedName>
</protein>
<name>A0ABQ7PVU3_PLUXY</name>
<keyword evidence="3" id="KW-1185">Reference proteome</keyword>